<dbReference type="EMBL" id="BAHD01000087">
    <property type="protein sequence ID" value="GAB97908.1"/>
    <property type="molecule type" value="Genomic_DNA"/>
</dbReference>
<sequence>MSDERNPLERALGARLDPSYPVRVHTYAVPGLDYEVLYAAVQLPPDAVQALQDAAGLTSPEAQAYTRVMLPSGWRVDPGDPPEWWPTDPESLTEQAARAADPGGWLVSGHRDGTLFVLATRAGAPS</sequence>
<protein>
    <submittedName>
        <fullName evidence="1">Uncharacterized protein</fullName>
    </submittedName>
</protein>
<gene>
    <name evidence="1" type="ORF">KILIM_087_00130</name>
</gene>
<name>K6VNX7_9MICO</name>
<dbReference type="AlphaFoldDB" id="K6VNX7"/>
<organism evidence="1 2">
    <name type="scientific">Kineosphaera limosa NBRC 100340</name>
    <dbReference type="NCBI Taxonomy" id="1184609"/>
    <lineage>
        <taxon>Bacteria</taxon>
        <taxon>Bacillati</taxon>
        <taxon>Actinomycetota</taxon>
        <taxon>Actinomycetes</taxon>
        <taxon>Micrococcales</taxon>
        <taxon>Dermatophilaceae</taxon>
        <taxon>Kineosphaera</taxon>
    </lineage>
</organism>
<comment type="caution">
    <text evidence="1">The sequence shown here is derived from an EMBL/GenBank/DDBJ whole genome shotgun (WGS) entry which is preliminary data.</text>
</comment>
<dbReference type="eggNOG" id="ENOG50342U5">
    <property type="taxonomic scope" value="Bacteria"/>
</dbReference>
<accession>K6VNX7</accession>
<dbReference type="RefSeq" id="WP_006594440.1">
    <property type="nucleotide sequence ID" value="NZ_BAHD01000087.1"/>
</dbReference>
<keyword evidence="2" id="KW-1185">Reference proteome</keyword>
<dbReference type="Proteomes" id="UP000008366">
    <property type="component" value="Unassembled WGS sequence"/>
</dbReference>
<evidence type="ECO:0000313" key="2">
    <source>
        <dbReference type="Proteomes" id="UP000008366"/>
    </source>
</evidence>
<dbReference type="OrthoDB" id="2014935at2"/>
<dbReference type="STRING" id="1184609.KILIM_087_00130"/>
<evidence type="ECO:0000313" key="1">
    <source>
        <dbReference type="EMBL" id="GAB97908.1"/>
    </source>
</evidence>
<reference evidence="1 2" key="1">
    <citation type="submission" date="2012-08" db="EMBL/GenBank/DDBJ databases">
        <title>Whole genome shotgun sequence of Kineosphaera limosa NBRC 100340.</title>
        <authorList>
            <person name="Yoshida I."/>
            <person name="Isaki S."/>
            <person name="Hosoyama A."/>
            <person name="Tsuchikane K."/>
            <person name="Katsumata H."/>
            <person name="Ando Y."/>
            <person name="Ohji S."/>
            <person name="Hamada M."/>
            <person name="Tamura T."/>
            <person name="Yamazoe A."/>
            <person name="Yamazaki S."/>
            <person name="Fujita N."/>
        </authorList>
    </citation>
    <scope>NUCLEOTIDE SEQUENCE [LARGE SCALE GENOMIC DNA]</scope>
    <source>
        <strain evidence="1 2">NBRC 100340</strain>
    </source>
</reference>
<proteinExistence type="predicted"/>